<dbReference type="CDD" id="cd00032">
    <property type="entry name" value="CASc"/>
    <property type="match status" value="1"/>
</dbReference>
<feature type="domain" description="Caspase family p10" evidence="8">
    <location>
        <begin position="189"/>
        <end position="284"/>
    </location>
</feature>
<dbReference type="EnsemblMetazoa" id="PPAI000262-RA">
    <property type="protein sequence ID" value="PPAI000262-PA"/>
    <property type="gene ID" value="PPAI000262"/>
</dbReference>
<keyword evidence="4" id="KW-0378">Hydrolase</keyword>
<dbReference type="PROSITE" id="PS50208">
    <property type="entry name" value="CASPASE_P20"/>
    <property type="match status" value="1"/>
</dbReference>
<reference evidence="10" key="1">
    <citation type="submission" date="2022-08" db="UniProtKB">
        <authorList>
            <consortium name="EnsemblMetazoa"/>
        </authorList>
    </citation>
    <scope>IDENTIFICATION</scope>
    <source>
        <strain evidence="10">Israel</strain>
    </source>
</reference>
<sequence length="291" mass="33139">MASGVNNNDDVDAKSSSSGFLKSLGFGSEEQSSDVQLTSLAADSEYYDMTNKNRGVAIILNHKEFKRMPTRLGTKEVFKKIGFTVRTFDDLTRKEVRNILEKVAQENHSESDCLVVIVMTHGETGYLYASDDSYKIDELWHEFIGNKCKSLIGKPKLFFVNACRGEKFDHGVTYTRVFTDQVDSSAREVTYAIPSVADILVMYSTFEGHYSWRNPENGSWFIEVLYEELKKYGTERDILTLLTGVNRKVAYEYQSNVPSNPKMDSKKQQPTIVSMLNKILYFTPKQLSNDK</sequence>
<dbReference type="InterPro" id="IPR002398">
    <property type="entry name" value="Pept_C14"/>
</dbReference>
<dbReference type="SMART" id="SM00115">
    <property type="entry name" value="CASc"/>
    <property type="match status" value="1"/>
</dbReference>
<evidence type="ECO:0000256" key="6">
    <source>
        <dbReference type="ARBA" id="ARBA00023145"/>
    </source>
</evidence>
<name>A0A1B0CYU0_PHLPP</name>
<evidence type="ECO:0000256" key="4">
    <source>
        <dbReference type="ARBA" id="ARBA00022801"/>
    </source>
</evidence>
<dbReference type="VEuPathDB" id="VectorBase:PPAPM1_002453"/>
<feature type="domain" description="Caspase family p20" evidence="9">
    <location>
        <begin position="53"/>
        <end position="167"/>
    </location>
</feature>
<dbReference type="EMBL" id="AJVK01009352">
    <property type="status" value="NOT_ANNOTATED_CDS"/>
    <property type="molecule type" value="Genomic_DNA"/>
</dbReference>
<dbReference type="InterPro" id="IPR029030">
    <property type="entry name" value="Caspase-like_dom_sf"/>
</dbReference>
<evidence type="ECO:0000256" key="5">
    <source>
        <dbReference type="ARBA" id="ARBA00022807"/>
    </source>
</evidence>
<dbReference type="InterPro" id="IPR011600">
    <property type="entry name" value="Pept_C14_caspase"/>
</dbReference>
<organism evidence="10 11">
    <name type="scientific">Phlebotomus papatasi</name>
    <name type="common">Sandfly</name>
    <dbReference type="NCBI Taxonomy" id="29031"/>
    <lineage>
        <taxon>Eukaryota</taxon>
        <taxon>Metazoa</taxon>
        <taxon>Ecdysozoa</taxon>
        <taxon>Arthropoda</taxon>
        <taxon>Hexapoda</taxon>
        <taxon>Insecta</taxon>
        <taxon>Pterygota</taxon>
        <taxon>Neoptera</taxon>
        <taxon>Endopterygota</taxon>
        <taxon>Diptera</taxon>
        <taxon>Nematocera</taxon>
        <taxon>Psychodoidea</taxon>
        <taxon>Psychodidae</taxon>
        <taxon>Phlebotomus</taxon>
        <taxon>Phlebotomus</taxon>
    </lineage>
</organism>
<evidence type="ECO:0000256" key="1">
    <source>
        <dbReference type="ARBA" id="ARBA00010134"/>
    </source>
</evidence>
<dbReference type="GO" id="GO:1990525">
    <property type="term" value="F:BIR domain binding"/>
    <property type="evidence" value="ECO:0007669"/>
    <property type="project" value="UniProtKB-ARBA"/>
</dbReference>
<dbReference type="InterPro" id="IPR001309">
    <property type="entry name" value="Pept_C14_p20"/>
</dbReference>
<evidence type="ECO:0000313" key="11">
    <source>
        <dbReference type="Proteomes" id="UP000092462"/>
    </source>
</evidence>
<dbReference type="PROSITE" id="PS50207">
    <property type="entry name" value="CASPASE_P10"/>
    <property type="match status" value="1"/>
</dbReference>
<dbReference type="GO" id="GO:0005737">
    <property type="term" value="C:cytoplasm"/>
    <property type="evidence" value="ECO:0007669"/>
    <property type="project" value="TreeGrafter"/>
</dbReference>
<evidence type="ECO:0000256" key="2">
    <source>
        <dbReference type="ARBA" id="ARBA00022670"/>
    </source>
</evidence>
<dbReference type="AlphaFoldDB" id="A0A1B0CYU0"/>
<keyword evidence="6" id="KW-0865">Zymogen</keyword>
<protein>
    <recommendedName>
        <fullName evidence="12">Caspase</fullName>
    </recommendedName>
</protein>
<dbReference type="SUPFAM" id="SSF52129">
    <property type="entry name" value="Caspase-like"/>
    <property type="match status" value="1"/>
</dbReference>
<accession>A0A1B0CYU0</accession>
<dbReference type="FunFam" id="3.40.50.1460:FF:000001">
    <property type="entry name" value="Caspase-3 preproprotein"/>
    <property type="match status" value="1"/>
</dbReference>
<keyword evidence="11" id="KW-1185">Reference proteome</keyword>
<keyword evidence="3" id="KW-0053">Apoptosis</keyword>
<dbReference type="VEuPathDB" id="VectorBase:PPAI000262"/>
<keyword evidence="2" id="KW-0645">Protease</keyword>
<evidence type="ECO:0008006" key="12">
    <source>
        <dbReference type="Google" id="ProtNLM"/>
    </source>
</evidence>
<dbReference type="GO" id="GO:0006508">
    <property type="term" value="P:proteolysis"/>
    <property type="evidence" value="ECO:0007669"/>
    <property type="project" value="UniProtKB-KW"/>
</dbReference>
<dbReference type="GO" id="GO:0045476">
    <property type="term" value="P:nurse cell apoptotic process"/>
    <property type="evidence" value="ECO:0007669"/>
    <property type="project" value="UniProtKB-ARBA"/>
</dbReference>
<dbReference type="Pfam" id="PF00656">
    <property type="entry name" value="Peptidase_C14"/>
    <property type="match status" value="1"/>
</dbReference>
<dbReference type="Gene3D" id="3.40.50.1460">
    <property type="match status" value="1"/>
</dbReference>
<evidence type="ECO:0000313" key="10">
    <source>
        <dbReference type="EnsemblMetazoa" id="PPAI000262-PA"/>
    </source>
</evidence>
<dbReference type="PROSITE" id="PS01121">
    <property type="entry name" value="CASPASE_HIS"/>
    <property type="match status" value="1"/>
</dbReference>
<evidence type="ECO:0000256" key="7">
    <source>
        <dbReference type="RuleBase" id="RU003971"/>
    </source>
</evidence>
<dbReference type="PANTHER" id="PTHR10454:SF232">
    <property type="entry name" value="AT03047P-RELATED"/>
    <property type="match status" value="1"/>
</dbReference>
<dbReference type="GO" id="GO:0004197">
    <property type="term" value="F:cysteine-type endopeptidase activity"/>
    <property type="evidence" value="ECO:0007669"/>
    <property type="project" value="InterPro"/>
</dbReference>
<keyword evidence="5" id="KW-0788">Thiol protease</keyword>
<dbReference type="InterPro" id="IPR002138">
    <property type="entry name" value="Pept_C14_p10"/>
</dbReference>
<dbReference type="InterPro" id="IPR015917">
    <property type="entry name" value="Pept_C14A"/>
</dbReference>
<evidence type="ECO:0000259" key="9">
    <source>
        <dbReference type="PROSITE" id="PS50208"/>
    </source>
</evidence>
<dbReference type="PANTHER" id="PTHR10454">
    <property type="entry name" value="CASPASE"/>
    <property type="match status" value="1"/>
</dbReference>
<dbReference type="GO" id="GO:0016322">
    <property type="term" value="P:neuron remodeling"/>
    <property type="evidence" value="ECO:0007669"/>
    <property type="project" value="UniProtKB-ARBA"/>
</dbReference>
<evidence type="ECO:0000259" key="8">
    <source>
        <dbReference type="PROSITE" id="PS50207"/>
    </source>
</evidence>
<evidence type="ECO:0000256" key="3">
    <source>
        <dbReference type="ARBA" id="ARBA00022703"/>
    </source>
</evidence>
<proteinExistence type="inferred from homology"/>
<dbReference type="GO" id="GO:0043525">
    <property type="term" value="P:positive regulation of neuron apoptotic process"/>
    <property type="evidence" value="ECO:0007669"/>
    <property type="project" value="TreeGrafter"/>
</dbReference>
<dbReference type="InterPro" id="IPR016129">
    <property type="entry name" value="Caspase_his_AS"/>
</dbReference>
<comment type="similarity">
    <text evidence="1 7">Belongs to the peptidase C14A family.</text>
</comment>
<dbReference type="PRINTS" id="PR00376">
    <property type="entry name" value="IL1BCENZYME"/>
</dbReference>
<dbReference type="GO" id="GO:0045751">
    <property type="term" value="P:negative regulation of Toll signaling pathway"/>
    <property type="evidence" value="ECO:0007669"/>
    <property type="project" value="UniProtKB-ARBA"/>
</dbReference>
<dbReference type="Proteomes" id="UP000092462">
    <property type="component" value="Unassembled WGS sequence"/>
</dbReference>